<dbReference type="EC" id="2.1.1.221" evidence="1"/>
<gene>
    <name evidence="8" type="ORF">AMTR_s00061p00213950</name>
</gene>
<protein>
    <recommendedName>
        <fullName evidence="1">tRNA (guanine(9)-N(1))-methyltransferase</fullName>
        <ecNumber evidence="1">2.1.1.221</ecNumber>
    </recommendedName>
</protein>
<dbReference type="PANTHER" id="PTHR13563:SF13">
    <property type="entry name" value="TRNA METHYLTRANSFERASE 10 HOMOLOG A"/>
    <property type="match status" value="1"/>
</dbReference>
<evidence type="ECO:0000313" key="8">
    <source>
        <dbReference type="EMBL" id="ERN19257.1"/>
    </source>
</evidence>
<dbReference type="OrthoDB" id="278300at2759"/>
<feature type="region of interest" description="Disordered" evidence="6">
    <location>
        <begin position="1"/>
        <end position="102"/>
    </location>
</feature>
<evidence type="ECO:0000256" key="2">
    <source>
        <dbReference type="ARBA" id="ARBA00022603"/>
    </source>
</evidence>
<feature type="compositionally biased region" description="Polar residues" evidence="6">
    <location>
        <begin position="41"/>
        <end position="52"/>
    </location>
</feature>
<dbReference type="Proteomes" id="UP000017836">
    <property type="component" value="Unassembled WGS sequence"/>
</dbReference>
<feature type="compositionally biased region" description="Polar residues" evidence="6">
    <location>
        <begin position="1"/>
        <end position="28"/>
    </location>
</feature>
<dbReference type="EMBL" id="KI392075">
    <property type="protein sequence ID" value="ERN19257.1"/>
    <property type="molecule type" value="Genomic_DNA"/>
</dbReference>
<dbReference type="GO" id="GO:0052905">
    <property type="term" value="F:tRNA (guanosine(9)-N1)-methyltransferase activity"/>
    <property type="evidence" value="ECO:0007669"/>
    <property type="project" value="UniProtKB-EC"/>
</dbReference>
<dbReference type="Gene3D" id="3.40.1280.30">
    <property type="match status" value="1"/>
</dbReference>
<reference evidence="9" key="1">
    <citation type="journal article" date="2013" name="Science">
        <title>The Amborella genome and the evolution of flowering plants.</title>
        <authorList>
            <consortium name="Amborella Genome Project"/>
        </authorList>
    </citation>
    <scope>NUCLEOTIDE SEQUENCE [LARGE SCALE GENOMIC DNA]</scope>
</reference>
<keyword evidence="9" id="KW-1185">Reference proteome</keyword>
<keyword evidence="3" id="KW-0808">Transferase</keyword>
<dbReference type="GO" id="GO:0002939">
    <property type="term" value="P:tRNA N1-guanine methylation"/>
    <property type="evidence" value="ECO:0000318"/>
    <property type="project" value="GO_Central"/>
</dbReference>
<dbReference type="KEGG" id="atr:18447634"/>
<feature type="domain" description="SAM-dependent MTase TRM10-type" evidence="7">
    <location>
        <begin position="126"/>
        <end position="316"/>
    </location>
</feature>
<dbReference type="InterPro" id="IPR038459">
    <property type="entry name" value="MT_TRM10-typ_sf"/>
</dbReference>
<evidence type="ECO:0000256" key="4">
    <source>
        <dbReference type="ARBA" id="ARBA00022691"/>
    </source>
</evidence>
<keyword evidence="4" id="KW-0949">S-adenosyl-L-methionine</keyword>
<dbReference type="Gramene" id="ERN19257">
    <property type="protein sequence ID" value="ERN19257"/>
    <property type="gene ID" value="AMTR_s00061p00213950"/>
</dbReference>
<feature type="compositionally biased region" description="Basic and acidic residues" evidence="6">
    <location>
        <begin position="61"/>
        <end position="102"/>
    </location>
</feature>
<evidence type="ECO:0000313" key="9">
    <source>
        <dbReference type="Proteomes" id="UP000017836"/>
    </source>
</evidence>
<dbReference type="PROSITE" id="PS51675">
    <property type="entry name" value="SAM_MT_TRM10"/>
    <property type="match status" value="1"/>
</dbReference>
<dbReference type="CDD" id="cd18089">
    <property type="entry name" value="SPOUT_Trm10-like"/>
    <property type="match status" value="1"/>
</dbReference>
<dbReference type="GO" id="GO:0080179">
    <property type="term" value="P:1-methylguanosine metabolic process"/>
    <property type="evidence" value="ECO:0007669"/>
    <property type="project" value="EnsemblPlants"/>
</dbReference>
<proteinExistence type="predicted"/>
<dbReference type="AlphaFoldDB" id="U5DCV6"/>
<dbReference type="eggNOG" id="KOG2967">
    <property type="taxonomic scope" value="Eukaryota"/>
</dbReference>
<comment type="catalytic activity">
    <reaction evidence="5">
        <text>guanosine(9) in tRNA + S-adenosyl-L-methionine = N(1)-methylguanosine(9) in tRNA + S-adenosyl-L-homocysteine + H(+)</text>
        <dbReference type="Rhea" id="RHEA:43156"/>
        <dbReference type="Rhea" id="RHEA-COMP:10367"/>
        <dbReference type="Rhea" id="RHEA-COMP:10368"/>
        <dbReference type="ChEBI" id="CHEBI:15378"/>
        <dbReference type="ChEBI" id="CHEBI:57856"/>
        <dbReference type="ChEBI" id="CHEBI:59789"/>
        <dbReference type="ChEBI" id="CHEBI:73542"/>
        <dbReference type="ChEBI" id="CHEBI:74269"/>
        <dbReference type="EC" id="2.1.1.221"/>
    </reaction>
</comment>
<evidence type="ECO:0000256" key="1">
    <source>
        <dbReference type="ARBA" id="ARBA00012797"/>
    </source>
</evidence>
<dbReference type="FunFam" id="3.40.1280.30:FF:000001">
    <property type="entry name" value="tRNA methyltransferase 10 homolog A"/>
    <property type="match status" value="1"/>
</dbReference>
<dbReference type="PANTHER" id="PTHR13563">
    <property type="entry name" value="TRNA (GUANINE-9-) METHYLTRANSFERASE"/>
    <property type="match status" value="1"/>
</dbReference>
<evidence type="ECO:0000259" key="7">
    <source>
        <dbReference type="PROSITE" id="PS51675"/>
    </source>
</evidence>
<dbReference type="GO" id="GO:0005634">
    <property type="term" value="C:nucleus"/>
    <property type="evidence" value="ECO:0000318"/>
    <property type="project" value="GO_Central"/>
</dbReference>
<evidence type="ECO:0000256" key="3">
    <source>
        <dbReference type="ARBA" id="ARBA00022679"/>
    </source>
</evidence>
<accession>U5DCV6</accession>
<dbReference type="HOGENOM" id="CLU_034384_6_0_1"/>
<feature type="region of interest" description="Disordered" evidence="6">
    <location>
        <begin position="317"/>
        <end position="357"/>
    </location>
</feature>
<organism evidence="8 9">
    <name type="scientific">Amborella trichopoda</name>
    <dbReference type="NCBI Taxonomy" id="13333"/>
    <lineage>
        <taxon>Eukaryota</taxon>
        <taxon>Viridiplantae</taxon>
        <taxon>Streptophyta</taxon>
        <taxon>Embryophyta</taxon>
        <taxon>Tracheophyta</taxon>
        <taxon>Spermatophyta</taxon>
        <taxon>Magnoliopsida</taxon>
        <taxon>Amborellales</taxon>
        <taxon>Amborellaceae</taxon>
        <taxon>Amborella</taxon>
    </lineage>
</organism>
<sequence>MEEAESNANGQNTPHSGTETAKNDQTTPLAGFGALPLSTPCPDQSKQPLSKNAQKKLLKLQRYEEKKAQTKAASRERKKQEGERKRREWEEKLNGVSEEEKARLLESRKELRRERMDMRAEEREKKRDKLRRAMETGQNIVVDLEFADLMKKSEINSLVQQIMYCYAVNKKCSIPAHLWLTGCKEEMGTQLQKIPGSENWIIERETRSYIEALHDRKENLVYLTADSENTLEELDPKEIYIIGGLVDRNRWKGITEKKAKEQGIKSAKLPIGSYIKMSSSQVLTVNQVVEILLSFLETKDWKKSFFQVIPQRKQYALEEQEDGEEDGLEAMRKCTEEQEEEEKEDKEEGFEAKRKCIEEDEGQNKQDGFVVKRKCTEKEELGG</sequence>
<feature type="compositionally biased region" description="Acidic residues" evidence="6">
    <location>
        <begin position="318"/>
        <end position="328"/>
    </location>
</feature>
<name>U5DCV6_AMBTC</name>
<dbReference type="InterPro" id="IPR028564">
    <property type="entry name" value="MT_TRM10-typ"/>
</dbReference>
<dbReference type="GO" id="GO:0000049">
    <property type="term" value="F:tRNA binding"/>
    <property type="evidence" value="ECO:0000318"/>
    <property type="project" value="GO_Central"/>
</dbReference>
<dbReference type="STRING" id="13333.U5DCV6"/>
<dbReference type="OMA" id="FKKNDGW"/>
<evidence type="ECO:0000256" key="5">
    <source>
        <dbReference type="ARBA" id="ARBA00048434"/>
    </source>
</evidence>
<dbReference type="InterPro" id="IPR007356">
    <property type="entry name" value="tRNA_m1G_MeTrfase_euk"/>
</dbReference>
<feature type="compositionally biased region" description="Acidic residues" evidence="6">
    <location>
        <begin position="337"/>
        <end position="348"/>
    </location>
</feature>
<evidence type="ECO:0000256" key="6">
    <source>
        <dbReference type="SAM" id="MobiDB-lite"/>
    </source>
</evidence>
<keyword evidence="2" id="KW-0489">Methyltransferase</keyword>